<dbReference type="OrthoDB" id="4983at2759"/>
<dbReference type="Pfam" id="PF03155">
    <property type="entry name" value="Alg6_Alg8"/>
    <property type="match status" value="2"/>
</dbReference>
<dbReference type="PANTHER" id="PTHR12413:SF1">
    <property type="entry name" value="DOLICHYL PYROPHOSPHATE MAN9GLCNAC2 ALPHA-1,3-GLUCOSYLTRANSFERASE"/>
    <property type="match status" value="1"/>
</dbReference>
<organism evidence="13 14">
    <name type="scientific">Hondaea fermentalgiana</name>
    <dbReference type="NCBI Taxonomy" id="2315210"/>
    <lineage>
        <taxon>Eukaryota</taxon>
        <taxon>Sar</taxon>
        <taxon>Stramenopiles</taxon>
        <taxon>Bigyra</taxon>
        <taxon>Labyrinthulomycetes</taxon>
        <taxon>Thraustochytrida</taxon>
        <taxon>Thraustochytriidae</taxon>
        <taxon>Hondaea</taxon>
    </lineage>
</organism>
<dbReference type="GO" id="GO:0042281">
    <property type="term" value="F:dolichyl pyrophosphate Man9GlcNAc2 alpha-1,3-glucosyltransferase activity"/>
    <property type="evidence" value="ECO:0007669"/>
    <property type="project" value="TreeGrafter"/>
</dbReference>
<feature type="transmembrane region" description="Helical" evidence="10">
    <location>
        <begin position="621"/>
        <end position="644"/>
    </location>
</feature>
<feature type="compositionally biased region" description="Acidic residues" evidence="11">
    <location>
        <begin position="222"/>
        <end position="241"/>
    </location>
</feature>
<evidence type="ECO:0000256" key="3">
    <source>
        <dbReference type="ARBA" id="ARBA00008715"/>
    </source>
</evidence>
<keyword evidence="8 10" id="KW-1133">Transmembrane helix</keyword>
<protein>
    <recommendedName>
        <fullName evidence="10">Alpha-1,3-glucosyltransferase</fullName>
        <ecNumber evidence="10">2.4.1.-</ecNumber>
    </recommendedName>
</protein>
<dbReference type="UniPathway" id="UPA00378"/>
<dbReference type="PANTHER" id="PTHR12413">
    <property type="entry name" value="DOLICHYL GLYCOSYLTRANSFERASE"/>
    <property type="match status" value="1"/>
</dbReference>
<evidence type="ECO:0000256" key="4">
    <source>
        <dbReference type="ARBA" id="ARBA00022676"/>
    </source>
</evidence>
<feature type="region of interest" description="Disordered" evidence="11">
    <location>
        <begin position="155"/>
        <end position="246"/>
    </location>
</feature>
<evidence type="ECO:0000256" key="9">
    <source>
        <dbReference type="ARBA" id="ARBA00023136"/>
    </source>
</evidence>
<keyword evidence="6 10" id="KW-0812">Transmembrane</keyword>
<feature type="signal peptide" evidence="12">
    <location>
        <begin position="1"/>
        <end position="24"/>
    </location>
</feature>
<evidence type="ECO:0000256" key="7">
    <source>
        <dbReference type="ARBA" id="ARBA00022824"/>
    </source>
</evidence>
<dbReference type="GO" id="GO:0005789">
    <property type="term" value="C:endoplasmic reticulum membrane"/>
    <property type="evidence" value="ECO:0007669"/>
    <property type="project" value="UniProtKB-SubCell"/>
</dbReference>
<dbReference type="EMBL" id="BEYU01000031">
    <property type="protein sequence ID" value="GBG27436.1"/>
    <property type="molecule type" value="Genomic_DNA"/>
</dbReference>
<reference evidence="13 14" key="1">
    <citation type="submission" date="2017-12" db="EMBL/GenBank/DDBJ databases">
        <title>Sequencing, de novo assembly and annotation of complete genome of a new Thraustochytrid species, strain FCC1311.</title>
        <authorList>
            <person name="Sedici K."/>
            <person name="Godart F."/>
            <person name="Aiese Cigliano R."/>
            <person name="Sanseverino W."/>
            <person name="Barakat M."/>
            <person name="Ortet P."/>
            <person name="Marechal E."/>
            <person name="Cagnac O."/>
            <person name="Amato A."/>
        </authorList>
    </citation>
    <scope>NUCLEOTIDE SEQUENCE [LARGE SCALE GENOMIC DNA]</scope>
</reference>
<keyword evidence="4 10" id="KW-0328">Glycosyltransferase</keyword>
<dbReference type="AlphaFoldDB" id="A0A2R5G8P7"/>
<comment type="caution">
    <text evidence="13">The sequence shown here is derived from an EMBL/GenBank/DDBJ whole genome shotgun (WGS) entry which is preliminary data.</text>
</comment>
<comment type="pathway">
    <text evidence="2 10">Protein modification; protein glycosylation.</text>
</comment>
<name>A0A2R5G8P7_9STRA</name>
<evidence type="ECO:0000313" key="14">
    <source>
        <dbReference type="Proteomes" id="UP000241890"/>
    </source>
</evidence>
<feature type="transmembrane region" description="Helical" evidence="10">
    <location>
        <begin position="473"/>
        <end position="494"/>
    </location>
</feature>
<feature type="transmembrane region" description="Helical" evidence="10">
    <location>
        <begin position="314"/>
        <end position="331"/>
    </location>
</feature>
<evidence type="ECO:0000256" key="8">
    <source>
        <dbReference type="ARBA" id="ARBA00022989"/>
    </source>
</evidence>
<keyword evidence="14" id="KW-1185">Reference proteome</keyword>
<dbReference type="Proteomes" id="UP000241890">
    <property type="component" value="Unassembled WGS sequence"/>
</dbReference>
<evidence type="ECO:0000256" key="5">
    <source>
        <dbReference type="ARBA" id="ARBA00022679"/>
    </source>
</evidence>
<evidence type="ECO:0000256" key="1">
    <source>
        <dbReference type="ARBA" id="ARBA00004477"/>
    </source>
</evidence>
<comment type="similarity">
    <text evidence="3 10">Belongs to the ALG6/ALG8 glucosyltransferase family.</text>
</comment>
<dbReference type="EC" id="2.4.1.-" evidence="10"/>
<proteinExistence type="inferred from homology"/>
<keyword evidence="9 10" id="KW-0472">Membrane</keyword>
<dbReference type="InterPro" id="IPR004856">
    <property type="entry name" value="Glyco_trans_ALG6/ALG8"/>
</dbReference>
<comment type="subcellular location">
    <subcellularLocation>
        <location evidence="1 10">Endoplasmic reticulum membrane</location>
        <topology evidence="1 10">Multi-pass membrane protein</topology>
    </subcellularLocation>
</comment>
<feature type="transmembrane region" description="Helical" evidence="10">
    <location>
        <begin position="123"/>
        <end position="145"/>
    </location>
</feature>
<feature type="transmembrane region" description="Helical" evidence="10">
    <location>
        <begin position="506"/>
        <end position="524"/>
    </location>
</feature>
<evidence type="ECO:0000256" key="10">
    <source>
        <dbReference type="RuleBase" id="RU363110"/>
    </source>
</evidence>
<feature type="transmembrane region" description="Helical" evidence="10">
    <location>
        <begin position="656"/>
        <end position="674"/>
    </location>
</feature>
<feature type="chain" id="PRO_5015353267" description="Alpha-1,3-glucosyltransferase" evidence="12">
    <location>
        <begin position="25"/>
        <end position="706"/>
    </location>
</feature>
<sequence>MDRAVLHNPVVVALVGLVLRCSVGLHPHGGQGRPPAYGSFEEERHFMAVAVQVPMNGWYGDDMGVCPVHRAFLGEGCLRYPPLAAYASLGFGAVAEKLVPKLVDTTEYAWGFENQDARAYMRATVLICDVLFVFSSAWQFCLLYYRSGRTSKMSGKQLQARKSRLNASRTGAKRHVAVPPGYSRRHYKASEDSGEDDDSDDDSVYEKESPRAATGGGAFGNDGEEVEEDDEEEEEAEDGDDEHVASGDGAEAETFVLYNQNMSNLRHRKGVNTMGSPDENSPNLCAPVRSDAQQSTKTSALVTGPTTATADAPVALVSEVFLIILLQPAYVLIDHGYFQYSDIYVGLVLWTLVLCGQRRYYLAMATLCLSLNFNQVTYHFAPPVIIYLLAQHRGRSGLSRLVYVLSLLSACVLVFGLIWAPLCLQSDDASSCVGVVRRVIRRVAALPQDNVGSPALWSVFPPLTKLANRLPALWVRGVGVFTTIAGLAPSCVDLVRRGVAPGMRRLVWALFNSSLTFVLLATRVDRLAVLLPLMPAALLVGEAPGPSCWFSVMAVFTLSPMLVSEGLGLAYIVSTSVFAGTCAICFRREIFYLPLPWVAARSDAADLDGMRHGMRMVDATGYLRAGGAIALVIHFCAATSSMAGGPGMEQSLWSRAHYSLSCLFLALAWAYGNWYQWMLPSEDETVAFARGGAEKGGSRVIRAKRE</sequence>
<evidence type="ECO:0000256" key="6">
    <source>
        <dbReference type="ARBA" id="ARBA00022692"/>
    </source>
</evidence>
<feature type="compositionally biased region" description="Acidic residues" evidence="11">
    <location>
        <begin position="192"/>
        <end position="203"/>
    </location>
</feature>
<evidence type="ECO:0000313" key="13">
    <source>
        <dbReference type="EMBL" id="GBG27436.1"/>
    </source>
</evidence>
<feature type="transmembrane region" description="Helical" evidence="10">
    <location>
        <begin position="337"/>
        <end position="355"/>
    </location>
</feature>
<keyword evidence="12" id="KW-0732">Signal</keyword>
<keyword evidence="7 10" id="KW-0256">Endoplasmic reticulum</keyword>
<evidence type="ECO:0000256" key="12">
    <source>
        <dbReference type="SAM" id="SignalP"/>
    </source>
</evidence>
<evidence type="ECO:0000256" key="2">
    <source>
        <dbReference type="ARBA" id="ARBA00004922"/>
    </source>
</evidence>
<gene>
    <name evidence="13" type="ORF">FCC1311_036572</name>
</gene>
<keyword evidence="5 10" id="KW-0808">Transferase</keyword>
<dbReference type="InParanoid" id="A0A2R5G8P7"/>
<accession>A0A2R5G8P7</accession>
<evidence type="ECO:0000256" key="11">
    <source>
        <dbReference type="SAM" id="MobiDB-lite"/>
    </source>
</evidence>
<feature type="transmembrane region" description="Helical" evidence="10">
    <location>
        <begin position="401"/>
        <end position="420"/>
    </location>
</feature>
<feature type="transmembrane region" description="Helical" evidence="10">
    <location>
        <begin position="568"/>
        <end position="586"/>
    </location>
</feature>